<evidence type="ECO:0000256" key="3">
    <source>
        <dbReference type="ARBA" id="ARBA00004174"/>
    </source>
</evidence>
<keyword evidence="16" id="KW-1185">Reference proteome</keyword>
<dbReference type="GO" id="GO:0016705">
    <property type="term" value="F:oxidoreductase activity, acting on paired donors, with incorporation or reduction of molecular oxygen"/>
    <property type="evidence" value="ECO:0007669"/>
    <property type="project" value="InterPro"/>
</dbReference>
<dbReference type="EMBL" id="CAXKWB010104331">
    <property type="protein sequence ID" value="CAL4227292.1"/>
    <property type="molecule type" value="Genomic_DNA"/>
</dbReference>
<evidence type="ECO:0000256" key="10">
    <source>
        <dbReference type="ARBA" id="ARBA00023002"/>
    </source>
</evidence>
<comment type="subcellular location">
    <subcellularLocation>
        <location evidence="4">Endoplasmic reticulum membrane</location>
        <topology evidence="4">Peripheral membrane protein</topology>
    </subcellularLocation>
    <subcellularLocation>
        <location evidence="3">Microsome membrane</location>
        <topology evidence="3">Peripheral membrane protein</topology>
    </subcellularLocation>
</comment>
<keyword evidence="10" id="KW-0560">Oxidoreductase</keyword>
<dbReference type="Proteomes" id="UP001497623">
    <property type="component" value="Unassembled WGS sequence"/>
</dbReference>
<dbReference type="GO" id="GO:0005506">
    <property type="term" value="F:iron ion binding"/>
    <property type="evidence" value="ECO:0007669"/>
    <property type="project" value="InterPro"/>
</dbReference>
<sequence length="159" mass="18499">MFNNSVSTAQTDEEYRTPYARRGHNKSWTAWTAARDLELAQRAIQRFSTVLLMKYVYVCLINIHYFLNNDMTISETLRLYPPAPRVDRTCTKDYTLPGTGITIPRGQKVIIPIYSIHHDPRNYSEPDKFDPERFSPENKKQRSPILYLPFGAGPRNCIE</sequence>
<organism evidence="15 16">
    <name type="scientific">Meganyctiphanes norvegica</name>
    <name type="common">Northern krill</name>
    <name type="synonym">Thysanopoda norvegica</name>
    <dbReference type="NCBI Taxonomy" id="48144"/>
    <lineage>
        <taxon>Eukaryota</taxon>
        <taxon>Metazoa</taxon>
        <taxon>Ecdysozoa</taxon>
        <taxon>Arthropoda</taxon>
        <taxon>Crustacea</taxon>
        <taxon>Multicrustacea</taxon>
        <taxon>Malacostraca</taxon>
        <taxon>Eumalacostraca</taxon>
        <taxon>Eucarida</taxon>
        <taxon>Euphausiacea</taxon>
        <taxon>Euphausiidae</taxon>
        <taxon>Meganyctiphanes</taxon>
    </lineage>
</organism>
<evidence type="ECO:0008006" key="17">
    <source>
        <dbReference type="Google" id="ProtNLM"/>
    </source>
</evidence>
<evidence type="ECO:0000256" key="4">
    <source>
        <dbReference type="ARBA" id="ARBA00004406"/>
    </source>
</evidence>
<evidence type="ECO:0000256" key="9">
    <source>
        <dbReference type="ARBA" id="ARBA00022848"/>
    </source>
</evidence>
<evidence type="ECO:0000256" key="8">
    <source>
        <dbReference type="ARBA" id="ARBA00022824"/>
    </source>
</evidence>
<evidence type="ECO:0000256" key="1">
    <source>
        <dbReference type="ARBA" id="ARBA00001971"/>
    </source>
</evidence>
<protein>
    <recommendedName>
        <fullName evidence="17">Cytochrome P450</fullName>
    </recommendedName>
</protein>
<proteinExistence type="inferred from homology"/>
<evidence type="ECO:0000313" key="16">
    <source>
        <dbReference type="Proteomes" id="UP001497623"/>
    </source>
</evidence>
<dbReference type="PANTHER" id="PTHR24292">
    <property type="entry name" value="CYTOCHROME P450"/>
    <property type="match status" value="1"/>
</dbReference>
<dbReference type="GO" id="GO:0005789">
    <property type="term" value="C:endoplasmic reticulum membrane"/>
    <property type="evidence" value="ECO:0007669"/>
    <property type="project" value="UniProtKB-SubCell"/>
</dbReference>
<accession>A0AAV2SN89</accession>
<dbReference type="PANTHER" id="PTHR24292:SF54">
    <property type="entry name" value="CYP9F3-RELATED"/>
    <property type="match status" value="1"/>
</dbReference>
<feature type="binding site" description="axial binding residue" evidence="14">
    <location>
        <position position="157"/>
    </location>
    <ligand>
        <name>heme</name>
        <dbReference type="ChEBI" id="CHEBI:30413"/>
    </ligand>
    <ligandPart>
        <name>Fe</name>
        <dbReference type="ChEBI" id="CHEBI:18248"/>
    </ligandPart>
</feature>
<evidence type="ECO:0000256" key="13">
    <source>
        <dbReference type="ARBA" id="ARBA00023136"/>
    </source>
</evidence>
<dbReference type="InterPro" id="IPR001128">
    <property type="entry name" value="Cyt_P450"/>
</dbReference>
<comment type="similarity">
    <text evidence="5">Belongs to the cytochrome P450 family.</text>
</comment>
<dbReference type="InterPro" id="IPR002403">
    <property type="entry name" value="Cyt_P450_E_grp-IV"/>
</dbReference>
<dbReference type="Pfam" id="PF00067">
    <property type="entry name" value="p450"/>
    <property type="match status" value="1"/>
</dbReference>
<dbReference type="AlphaFoldDB" id="A0AAV2SN89"/>
<dbReference type="GO" id="GO:0004497">
    <property type="term" value="F:monooxygenase activity"/>
    <property type="evidence" value="ECO:0007669"/>
    <property type="project" value="UniProtKB-KW"/>
</dbReference>
<dbReference type="SUPFAM" id="SSF48264">
    <property type="entry name" value="Cytochrome P450"/>
    <property type="match status" value="1"/>
</dbReference>
<dbReference type="Gene3D" id="1.10.630.10">
    <property type="entry name" value="Cytochrome P450"/>
    <property type="match status" value="1"/>
</dbReference>
<comment type="function">
    <text evidence="2">May be involved in the metabolism of insect hormones and in the breakdown of synthetic insecticides.</text>
</comment>
<evidence type="ECO:0000256" key="12">
    <source>
        <dbReference type="ARBA" id="ARBA00023033"/>
    </source>
</evidence>
<keyword evidence="8" id="KW-0256">Endoplasmic reticulum</keyword>
<keyword evidence="11 14" id="KW-0408">Iron</keyword>
<keyword evidence="9" id="KW-0492">Microsome</keyword>
<name>A0AAV2SN89_MEGNR</name>
<dbReference type="InterPro" id="IPR050476">
    <property type="entry name" value="Insect_CytP450_Detox"/>
</dbReference>
<comment type="cofactor">
    <cofactor evidence="1 14">
        <name>heme</name>
        <dbReference type="ChEBI" id="CHEBI:30413"/>
    </cofactor>
</comment>
<keyword evidence="6 14" id="KW-0349">Heme</keyword>
<evidence type="ECO:0000256" key="14">
    <source>
        <dbReference type="PIRSR" id="PIRSR602403-1"/>
    </source>
</evidence>
<gene>
    <name evidence="15" type="ORF">MNOR_LOCUS39531</name>
</gene>
<evidence type="ECO:0000256" key="2">
    <source>
        <dbReference type="ARBA" id="ARBA00003690"/>
    </source>
</evidence>
<keyword evidence="7 14" id="KW-0479">Metal-binding</keyword>
<evidence type="ECO:0000256" key="11">
    <source>
        <dbReference type="ARBA" id="ARBA00023004"/>
    </source>
</evidence>
<dbReference type="PRINTS" id="PR00465">
    <property type="entry name" value="EP450IV"/>
</dbReference>
<dbReference type="InterPro" id="IPR036396">
    <property type="entry name" value="Cyt_P450_sf"/>
</dbReference>
<comment type="caution">
    <text evidence="15">The sequence shown here is derived from an EMBL/GenBank/DDBJ whole genome shotgun (WGS) entry which is preliminary data.</text>
</comment>
<evidence type="ECO:0000256" key="6">
    <source>
        <dbReference type="ARBA" id="ARBA00022617"/>
    </source>
</evidence>
<evidence type="ECO:0000256" key="7">
    <source>
        <dbReference type="ARBA" id="ARBA00022723"/>
    </source>
</evidence>
<reference evidence="15 16" key="1">
    <citation type="submission" date="2024-05" db="EMBL/GenBank/DDBJ databases">
        <authorList>
            <person name="Wallberg A."/>
        </authorList>
    </citation>
    <scope>NUCLEOTIDE SEQUENCE [LARGE SCALE GENOMIC DNA]</scope>
</reference>
<feature type="non-terminal residue" evidence="15">
    <location>
        <position position="159"/>
    </location>
</feature>
<keyword evidence="12" id="KW-0503">Monooxygenase</keyword>
<evidence type="ECO:0000256" key="5">
    <source>
        <dbReference type="ARBA" id="ARBA00010617"/>
    </source>
</evidence>
<evidence type="ECO:0000313" key="15">
    <source>
        <dbReference type="EMBL" id="CAL4227292.1"/>
    </source>
</evidence>
<keyword evidence="13" id="KW-0472">Membrane</keyword>
<dbReference type="GO" id="GO:0020037">
    <property type="term" value="F:heme binding"/>
    <property type="evidence" value="ECO:0007669"/>
    <property type="project" value="InterPro"/>
</dbReference>